<evidence type="ECO:0000256" key="1">
    <source>
        <dbReference type="ARBA" id="ARBA00022729"/>
    </source>
</evidence>
<evidence type="ECO:0000256" key="2">
    <source>
        <dbReference type="PROSITE-ProRule" id="PRU00473"/>
    </source>
</evidence>
<dbReference type="CDD" id="cd07185">
    <property type="entry name" value="OmpA_C-like"/>
    <property type="match status" value="1"/>
</dbReference>
<feature type="domain" description="OmpA-like" evidence="4">
    <location>
        <begin position="329"/>
        <end position="443"/>
    </location>
</feature>
<dbReference type="RefSeq" id="WP_123717851.1">
    <property type="nucleotide sequence ID" value="NZ_MOAY01000081.1"/>
</dbReference>
<dbReference type="SUPFAM" id="SSF103088">
    <property type="entry name" value="OmpA-like"/>
    <property type="match status" value="1"/>
</dbReference>
<dbReference type="InterPro" id="IPR024370">
    <property type="entry name" value="PBP_domain"/>
</dbReference>
<gene>
    <name evidence="5" type="ORF">BK648_21850</name>
</gene>
<dbReference type="Proteomes" id="UP000284656">
    <property type="component" value="Unassembled WGS sequence"/>
</dbReference>
<dbReference type="AlphaFoldDB" id="A0A423EQ78"/>
<evidence type="ECO:0000259" key="4">
    <source>
        <dbReference type="PROSITE" id="PS51123"/>
    </source>
</evidence>
<proteinExistence type="predicted"/>
<keyword evidence="2" id="KW-0472">Membrane</keyword>
<keyword evidence="1 3" id="KW-0732">Signal</keyword>
<sequence length="443" mass="47780">MRLRVLFLLTLFPFLAVAAALPVPDQGPALRIQGSNTIGAALGPALVKGLMVQQGLQGVHSEPAEGANEQRIVGSTRQGKTVTIEVAAHGSSTGFAALKRANADLAASSRPIKDSELVDLEPLGDLKSPDAEQVIAIDGLAIILNPRNPLNTLNTEQLAQVFNGEISTWEALGGVGGTIHLYARDDQSGTYDTFKELVLSRRGKPLAPSAQRFESSEALSDAVSHDPQGIGFIGLPYVRQAKAVAIVDGDSQPMLPLASLIATEDYPLSRRLFFYLPPSNRNPWAKALVDFTQSGKGQAMVAANGFIAQQVQAIGVEPRPSMPEDYQAIARDAQRLTVNFRFEEGSASLDSKARQDLQRVVAYLKGHGKLDKKVMLVGFGDMKNDPQRAALLSKLRAMAVRRELVKSGVVLRDIRGFGAQMPVATNSADEGRIKNRRVEVWVY</sequence>
<reference evidence="5 6" key="1">
    <citation type="submission" date="2016-10" db="EMBL/GenBank/DDBJ databases">
        <title>Comparative genome analysis of multiple Pseudomonas spp. focuses on biocontrol and plant growth promoting traits.</title>
        <authorList>
            <person name="Tao X.-Y."/>
            <person name="Taylor C.G."/>
        </authorList>
    </citation>
    <scope>NUCLEOTIDE SEQUENCE [LARGE SCALE GENOMIC DNA]</scope>
    <source>
        <strain evidence="5 6">29G9</strain>
    </source>
</reference>
<dbReference type="PROSITE" id="PS51123">
    <property type="entry name" value="OMPA_2"/>
    <property type="match status" value="1"/>
</dbReference>
<dbReference type="Pfam" id="PF12849">
    <property type="entry name" value="PBP_like_2"/>
    <property type="match status" value="1"/>
</dbReference>
<dbReference type="SUPFAM" id="SSF53850">
    <property type="entry name" value="Periplasmic binding protein-like II"/>
    <property type="match status" value="1"/>
</dbReference>
<dbReference type="Gene3D" id="3.30.1330.60">
    <property type="entry name" value="OmpA-like domain"/>
    <property type="match status" value="1"/>
</dbReference>
<dbReference type="CDD" id="cd13653">
    <property type="entry name" value="PBP2_phosphate_like_1"/>
    <property type="match status" value="1"/>
</dbReference>
<evidence type="ECO:0000313" key="5">
    <source>
        <dbReference type="EMBL" id="ROM33457.1"/>
    </source>
</evidence>
<protein>
    <recommendedName>
        <fullName evidence="4">OmpA-like domain-containing protein</fullName>
    </recommendedName>
</protein>
<organism evidence="5 6">
    <name type="scientific">Pseudomonas poae</name>
    <dbReference type="NCBI Taxonomy" id="200451"/>
    <lineage>
        <taxon>Bacteria</taxon>
        <taxon>Pseudomonadati</taxon>
        <taxon>Pseudomonadota</taxon>
        <taxon>Gammaproteobacteria</taxon>
        <taxon>Pseudomonadales</taxon>
        <taxon>Pseudomonadaceae</taxon>
        <taxon>Pseudomonas</taxon>
    </lineage>
</organism>
<dbReference type="EMBL" id="MOAY01000081">
    <property type="protein sequence ID" value="ROM33457.1"/>
    <property type="molecule type" value="Genomic_DNA"/>
</dbReference>
<evidence type="ECO:0000256" key="3">
    <source>
        <dbReference type="SAM" id="SignalP"/>
    </source>
</evidence>
<dbReference type="GO" id="GO:0016020">
    <property type="term" value="C:membrane"/>
    <property type="evidence" value="ECO:0007669"/>
    <property type="project" value="UniProtKB-UniRule"/>
</dbReference>
<evidence type="ECO:0000313" key="6">
    <source>
        <dbReference type="Proteomes" id="UP000284656"/>
    </source>
</evidence>
<dbReference type="InterPro" id="IPR006665">
    <property type="entry name" value="OmpA-like"/>
</dbReference>
<dbReference type="Pfam" id="PF00691">
    <property type="entry name" value="OmpA"/>
    <property type="match status" value="1"/>
</dbReference>
<dbReference type="Gene3D" id="3.40.190.10">
    <property type="entry name" value="Periplasmic binding protein-like II"/>
    <property type="match status" value="2"/>
</dbReference>
<dbReference type="InterPro" id="IPR050811">
    <property type="entry name" value="Phosphate_ABC_transporter"/>
</dbReference>
<accession>A0A423EQ78</accession>
<feature type="chain" id="PRO_5019200895" description="OmpA-like domain-containing protein" evidence="3">
    <location>
        <begin position="19"/>
        <end position="443"/>
    </location>
</feature>
<dbReference type="PANTHER" id="PTHR30570:SF1">
    <property type="entry name" value="PHOSPHATE-BINDING PROTEIN PSTS"/>
    <property type="match status" value="1"/>
</dbReference>
<comment type="caution">
    <text evidence="5">The sequence shown here is derived from an EMBL/GenBank/DDBJ whole genome shotgun (WGS) entry which is preliminary data.</text>
</comment>
<dbReference type="PANTHER" id="PTHR30570">
    <property type="entry name" value="PERIPLASMIC PHOSPHATE BINDING COMPONENT OF PHOSPHATE ABC TRANSPORTER"/>
    <property type="match status" value="1"/>
</dbReference>
<name>A0A423EQ78_9PSED</name>
<dbReference type="InterPro" id="IPR036737">
    <property type="entry name" value="OmpA-like_sf"/>
</dbReference>
<feature type="signal peptide" evidence="3">
    <location>
        <begin position="1"/>
        <end position="18"/>
    </location>
</feature>